<gene>
    <name evidence="2" type="ORF">ACKVE0_02750</name>
</gene>
<protein>
    <submittedName>
        <fullName evidence="2">Chemotaxis protein CheW</fullName>
    </submittedName>
</protein>
<proteinExistence type="predicted"/>
<dbReference type="InterPro" id="IPR039315">
    <property type="entry name" value="CheW"/>
</dbReference>
<evidence type="ECO:0000313" key="2">
    <source>
        <dbReference type="EMBL" id="MFN0296461.1"/>
    </source>
</evidence>
<dbReference type="EMBL" id="JBJXCW010000002">
    <property type="protein sequence ID" value="MFN0296461.1"/>
    <property type="molecule type" value="Genomic_DNA"/>
</dbReference>
<comment type="caution">
    <text evidence="2">The sequence shown here is derived from an EMBL/GenBank/DDBJ whole genome shotgun (WGS) entry which is preliminary data.</text>
</comment>
<evidence type="ECO:0000313" key="3">
    <source>
        <dbReference type="Proteomes" id="UP001632339"/>
    </source>
</evidence>
<organism evidence="2 3">
    <name type="scientific">Acinetobacter albensis</name>
    <dbReference type="NCBI Taxonomy" id="1673609"/>
    <lineage>
        <taxon>Bacteria</taxon>
        <taxon>Pseudomonadati</taxon>
        <taxon>Pseudomonadota</taxon>
        <taxon>Gammaproteobacteria</taxon>
        <taxon>Moraxellales</taxon>
        <taxon>Moraxellaceae</taxon>
        <taxon>Acinetobacter</taxon>
    </lineage>
</organism>
<accession>A0ABW9JPS2</accession>
<dbReference type="Proteomes" id="UP001632339">
    <property type="component" value="Unassembled WGS sequence"/>
</dbReference>
<dbReference type="SUPFAM" id="SSF50341">
    <property type="entry name" value="CheW-like"/>
    <property type="match status" value="1"/>
</dbReference>
<dbReference type="PROSITE" id="PS50851">
    <property type="entry name" value="CHEW"/>
    <property type="match status" value="1"/>
</dbReference>
<feature type="domain" description="CheW-like" evidence="1">
    <location>
        <begin position="29"/>
        <end position="169"/>
    </location>
</feature>
<dbReference type="RefSeq" id="WP_409139562.1">
    <property type="nucleotide sequence ID" value="NZ_JBJXCW010000002.1"/>
</dbReference>
<reference evidence="2 3" key="1">
    <citation type="submission" date="2024-12" db="EMBL/GenBank/DDBJ databases">
        <title>C001-4G Acinetobacter sp. assembled genome.</title>
        <authorList>
            <person name="D'Arcy K."/>
            <person name="Kingdon A.D.H."/>
            <person name="Breen A."/>
            <person name="Mckeown C."/>
            <person name="Allman E."/>
            <person name="Sharma P."/>
            <person name="Mcleman A."/>
            <person name="Roberts A.P."/>
        </authorList>
    </citation>
    <scope>NUCLEOTIDE SEQUENCE [LARGE SCALE GENOMIC DNA]</scope>
    <source>
        <strain evidence="2 3">C1-4G</strain>
    </source>
</reference>
<dbReference type="InterPro" id="IPR036061">
    <property type="entry name" value="CheW-like_dom_sf"/>
</dbReference>
<dbReference type="Pfam" id="PF01584">
    <property type="entry name" value="CheW"/>
    <property type="match status" value="1"/>
</dbReference>
<keyword evidence="3" id="KW-1185">Reference proteome</keyword>
<dbReference type="Gene3D" id="2.40.50.180">
    <property type="entry name" value="CheA-289, Domain 4"/>
    <property type="match status" value="1"/>
</dbReference>
<evidence type="ECO:0000259" key="1">
    <source>
        <dbReference type="PROSITE" id="PS50851"/>
    </source>
</evidence>
<dbReference type="Gene3D" id="2.30.30.40">
    <property type="entry name" value="SH3 Domains"/>
    <property type="match status" value="1"/>
</dbReference>
<dbReference type="SMART" id="SM00260">
    <property type="entry name" value="CheW"/>
    <property type="match status" value="1"/>
</dbReference>
<sequence length="178" mass="20601">MAANGFIELLRLAKRGNKNYVTTENEINRWSGIAFEMMGQYFVAPLGEVFEVIYPPKYTPVPNTQAWVMGLANIRGRLLSVTDLAQYISGQRSQFSPTQKVLCISHNDHYVGLVVDQVLGIQHFNKKSFFSKRSELQSNLTEYCQGCFYQHNQYWHVFLFSRLLQNPKYMNASIKFIN</sequence>
<name>A0ABW9JPS2_9GAMM</name>
<dbReference type="InterPro" id="IPR002545">
    <property type="entry name" value="CheW-lke_dom"/>
</dbReference>
<dbReference type="PANTHER" id="PTHR22617">
    <property type="entry name" value="CHEMOTAXIS SENSOR HISTIDINE KINASE-RELATED"/>
    <property type="match status" value="1"/>
</dbReference>
<dbReference type="PANTHER" id="PTHR22617:SF43">
    <property type="entry name" value="PROTEIN PILI"/>
    <property type="match status" value="1"/>
</dbReference>